<dbReference type="Pfam" id="PF02517">
    <property type="entry name" value="Rce1-like"/>
    <property type="match status" value="1"/>
</dbReference>
<evidence type="ECO:0000256" key="1">
    <source>
        <dbReference type="SAM" id="Phobius"/>
    </source>
</evidence>
<dbReference type="EC" id="3.4.-.-" evidence="3"/>
<dbReference type="RefSeq" id="WP_345923401.1">
    <property type="nucleotide sequence ID" value="NZ_JBDIVF010000001.1"/>
</dbReference>
<feature type="transmembrane region" description="Helical" evidence="1">
    <location>
        <begin position="77"/>
        <end position="95"/>
    </location>
</feature>
<feature type="transmembrane region" description="Helical" evidence="1">
    <location>
        <begin position="115"/>
        <end position="132"/>
    </location>
</feature>
<dbReference type="GO" id="GO:0016787">
    <property type="term" value="F:hydrolase activity"/>
    <property type="evidence" value="ECO:0007669"/>
    <property type="project" value="UniProtKB-KW"/>
</dbReference>
<gene>
    <name evidence="3" type="ORF">ABVT11_09205</name>
</gene>
<keyword evidence="4" id="KW-1185">Reference proteome</keyword>
<keyword evidence="1" id="KW-1133">Transmembrane helix</keyword>
<feature type="transmembrane region" description="Helical" evidence="1">
    <location>
        <begin position="36"/>
        <end position="65"/>
    </location>
</feature>
<feature type="transmembrane region" description="Helical" evidence="1">
    <location>
        <begin position="204"/>
        <end position="222"/>
    </location>
</feature>
<comment type="caution">
    <text evidence="3">The sequence shown here is derived from an EMBL/GenBank/DDBJ whole genome shotgun (WGS) entry which is preliminary data.</text>
</comment>
<dbReference type="InterPro" id="IPR003675">
    <property type="entry name" value="Rce1/LyrA-like_dom"/>
</dbReference>
<feature type="transmembrane region" description="Helical" evidence="1">
    <location>
        <begin position="174"/>
        <end position="192"/>
    </location>
</feature>
<evidence type="ECO:0000313" key="3">
    <source>
        <dbReference type="EMBL" id="MET1490002.1"/>
    </source>
</evidence>
<feature type="domain" description="CAAX prenyl protease 2/Lysostaphin resistance protein A-like" evidence="2">
    <location>
        <begin position="172"/>
        <end position="265"/>
    </location>
</feature>
<protein>
    <submittedName>
        <fullName evidence="3">CPBP family intramembrane glutamic endopeptidase</fullName>
        <ecNumber evidence="3">3.4.-.-</ecNumber>
    </submittedName>
</protein>
<evidence type="ECO:0000259" key="2">
    <source>
        <dbReference type="Pfam" id="PF02517"/>
    </source>
</evidence>
<feature type="transmembrane region" description="Helical" evidence="1">
    <location>
        <begin position="228"/>
        <end position="245"/>
    </location>
</feature>
<feature type="transmembrane region" description="Helical" evidence="1">
    <location>
        <begin position="252"/>
        <end position="270"/>
    </location>
</feature>
<accession>A0ABV2CQF8</accession>
<keyword evidence="1" id="KW-0472">Membrane</keyword>
<reference evidence="3 4" key="1">
    <citation type="submission" date="2024-07" db="EMBL/GenBank/DDBJ databases">
        <title>Uliginosibacterium paludis KCTC:42655.</title>
        <authorList>
            <person name="Kim M.K."/>
        </authorList>
    </citation>
    <scope>NUCLEOTIDE SEQUENCE [LARGE SCALE GENOMIC DNA]</scope>
    <source>
        <strain evidence="3 4">KCTC 42655</strain>
    </source>
</reference>
<keyword evidence="3" id="KW-0378">Hydrolase</keyword>
<keyword evidence="1" id="KW-0812">Transmembrane</keyword>
<feature type="transmembrane region" description="Helical" evidence="1">
    <location>
        <begin position="144"/>
        <end position="162"/>
    </location>
</feature>
<name>A0ABV2CQF8_9RHOO</name>
<evidence type="ECO:0000313" key="4">
    <source>
        <dbReference type="Proteomes" id="UP001548590"/>
    </source>
</evidence>
<proteinExistence type="predicted"/>
<dbReference type="EMBL" id="JBEWLZ010000004">
    <property type="protein sequence ID" value="MET1490002.1"/>
    <property type="molecule type" value="Genomic_DNA"/>
</dbReference>
<sequence length="276" mass="28982">MLSPSPLALAAFLSLFAALGASLVERAHAPAMLIGIVSLILAGLAGVLDPMALALTLPAFGLAWLARRPATTTAQRTLLLTACGVWALAAALHLLPGFSPHLWSEGFGRSGTLPLRWHYDKGLAGLLLLLALPRQGKPDRLRFALLLPAGLALPILALLGGLADLDPRWQSGTLVWLAGNLFLTVFAEEAFFRGLIQGGLREGLASRLPFPLIVVLVAVLFALVHLPWGPAFAAMAFVAGLLYGFMAGARQALSAAIAVHFLTNAGFLLLTRSPLG</sequence>
<organism evidence="3 4">
    <name type="scientific">Uliginosibacterium paludis</name>
    <dbReference type="NCBI Taxonomy" id="1615952"/>
    <lineage>
        <taxon>Bacteria</taxon>
        <taxon>Pseudomonadati</taxon>
        <taxon>Pseudomonadota</taxon>
        <taxon>Betaproteobacteria</taxon>
        <taxon>Rhodocyclales</taxon>
        <taxon>Zoogloeaceae</taxon>
        <taxon>Uliginosibacterium</taxon>
    </lineage>
</organism>
<dbReference type="Proteomes" id="UP001548590">
    <property type="component" value="Unassembled WGS sequence"/>
</dbReference>